<organism evidence="2 3">
    <name type="scientific">Candida orthopsilosis (strain 90-125)</name>
    <name type="common">Yeast</name>
    <dbReference type="NCBI Taxonomy" id="1136231"/>
    <lineage>
        <taxon>Eukaryota</taxon>
        <taxon>Fungi</taxon>
        <taxon>Dikarya</taxon>
        <taxon>Ascomycota</taxon>
        <taxon>Saccharomycotina</taxon>
        <taxon>Pichiomycetes</taxon>
        <taxon>Debaryomycetaceae</taxon>
        <taxon>Candida/Lodderomyces clade</taxon>
        <taxon>Candida</taxon>
    </lineage>
</organism>
<evidence type="ECO:0000313" key="3">
    <source>
        <dbReference type="Proteomes" id="UP000005018"/>
    </source>
</evidence>
<dbReference type="PANTHER" id="PTHR37781">
    <property type="entry name" value="TFIIH COMPLEX SUBUNIT"/>
    <property type="match status" value="1"/>
</dbReference>
<name>H8X3S1_CANO9</name>
<dbReference type="Pfam" id="PF17110">
    <property type="entry name" value="TFB6"/>
    <property type="match status" value="1"/>
</dbReference>
<dbReference type="eggNOG" id="ENOG502SAHB">
    <property type="taxonomic scope" value="Eukaryota"/>
</dbReference>
<dbReference type="PANTHER" id="PTHR37781:SF1">
    <property type="entry name" value="ADR380WP"/>
    <property type="match status" value="1"/>
</dbReference>
<dbReference type="KEGG" id="cot:CORT_0C03340"/>
<feature type="compositionally biased region" description="Polar residues" evidence="1">
    <location>
        <begin position="54"/>
        <end position="67"/>
    </location>
</feature>
<gene>
    <name evidence="2" type="ORF">CORT_0C03340</name>
</gene>
<dbReference type="InterPro" id="IPR031349">
    <property type="entry name" value="Tfb6"/>
</dbReference>
<dbReference type="HOGENOM" id="CLU_061844_0_0_1"/>
<dbReference type="GeneID" id="14539827"/>
<dbReference type="AlphaFoldDB" id="H8X3S1"/>
<dbReference type="Proteomes" id="UP000005018">
    <property type="component" value="Chromosome 3"/>
</dbReference>
<feature type="region of interest" description="Disordered" evidence="1">
    <location>
        <begin position="1"/>
        <end position="69"/>
    </location>
</feature>
<feature type="compositionally biased region" description="Acidic residues" evidence="1">
    <location>
        <begin position="32"/>
        <end position="49"/>
    </location>
</feature>
<dbReference type="GO" id="GO:0005675">
    <property type="term" value="C:transcription factor TFIIH holo complex"/>
    <property type="evidence" value="ECO:0007669"/>
    <property type="project" value="TreeGrafter"/>
</dbReference>
<evidence type="ECO:0000256" key="1">
    <source>
        <dbReference type="SAM" id="MobiDB-lite"/>
    </source>
</evidence>
<dbReference type="EMBL" id="HE681721">
    <property type="protein sequence ID" value="CCG25709.1"/>
    <property type="molecule type" value="Genomic_DNA"/>
</dbReference>
<protein>
    <submittedName>
        <fullName evidence="2">Uncharacterized protein</fullName>
    </submittedName>
</protein>
<accession>H8X3S1</accession>
<evidence type="ECO:0000313" key="2">
    <source>
        <dbReference type="EMBL" id="CCG25709.1"/>
    </source>
</evidence>
<sequence length="314" mass="36363">MSRPLSPPSPVHPAPNEELRPNSLPTSQLQNDDLDLNPDLYDDEEEDTDGIGNDATTEHSPTTNVQLSIPKDAQQEEANHNTLMADLSDSHEFDKVDLQSIRQITLPFDEEYQLFKTTANAGSVGDELSSQQQSKFINYIDDQLLQIQRKFIKQQSTEDAIYPFTLLIKDLDSIFDIIWVSISRNQHPQKSLIGQEEYYIKMLGDLEDYITHYKTLFDENWQLNSKNQRILKADFNKIVVVCKFLSKMDLQLSFIKDNGFFNSTQCVRLKMIIERLRYLIMDKFEIVVQIPRLRNVLEVEASRIFEGILERLNG</sequence>
<keyword evidence="3" id="KW-1185">Reference proteome</keyword>
<dbReference type="OrthoDB" id="2567806at2759"/>
<feature type="compositionally biased region" description="Pro residues" evidence="1">
    <location>
        <begin position="1"/>
        <end position="13"/>
    </location>
</feature>
<dbReference type="RefSeq" id="XP_003868613.1">
    <property type="nucleotide sequence ID" value="XM_003868565.1"/>
</dbReference>
<proteinExistence type="predicted"/>
<reference evidence="2 3" key="1">
    <citation type="journal article" date="2012" name="PLoS ONE">
        <title>Sequence and analysis of the genome of the pathogenic yeast Candida orthopsilosis.</title>
        <authorList>
            <person name="Riccombeni A."/>
            <person name="Vidanes G."/>
            <person name="Proux-Wera E."/>
            <person name="Wolfe K.H."/>
            <person name="Butler G."/>
        </authorList>
    </citation>
    <scope>NUCLEOTIDE SEQUENCE [LARGE SCALE GENOMIC DNA]</scope>
    <source>
        <strain evidence="2 3">Co 90-125</strain>
    </source>
</reference>